<dbReference type="RefSeq" id="WP_209462768.1">
    <property type="nucleotide sequence ID" value="NZ_CP110224.1"/>
</dbReference>
<evidence type="ECO:0000313" key="1">
    <source>
        <dbReference type="EMBL" id="MBP1969576.1"/>
    </source>
</evidence>
<sequence length="320" mass="38064">MYNEQKEQSYIHYITNCTRAHNIDNISRTKAYQNFFVDFPEIKWAFVASMVSRNAGWNMTDLHLPPFQKILSDKERSRLFMTYERANWLIFSDAYPQLLVYKLSLSSKKPMFYLLKEYNASQFMINEWYHFWKSNNQERLMIALIINEQNVIQTPVIKQPFFKHHVFHKFPYLLQDSLFMNAVILPTRSPKLYGAFVHDFTNVTKRIELGKKIAGIIYSPNIFPTLIEFALTNEHTGSRIDYEIYLNMTLPKSPMLRLLYPVISHQDIIRNDWSKSRGVKKKWLQHHNASTKKSDIGSAFYKKRNMLYAYYHLKNIVTSV</sequence>
<dbReference type="Pfam" id="PF10720">
    <property type="entry name" value="DUF2515"/>
    <property type="match status" value="1"/>
</dbReference>
<reference evidence="1 2" key="1">
    <citation type="submission" date="2021-03" db="EMBL/GenBank/DDBJ databases">
        <title>Genomic Encyclopedia of Type Strains, Phase IV (KMG-IV): sequencing the most valuable type-strain genomes for metagenomic binning, comparative biology and taxonomic classification.</title>
        <authorList>
            <person name="Goeker M."/>
        </authorList>
    </citation>
    <scope>NUCLEOTIDE SEQUENCE [LARGE SCALE GENOMIC DNA]</scope>
    <source>
        <strain evidence="1 2">DSM 25609</strain>
    </source>
</reference>
<dbReference type="Proteomes" id="UP001519345">
    <property type="component" value="Unassembled WGS sequence"/>
</dbReference>
<keyword evidence="2" id="KW-1185">Reference proteome</keyword>
<gene>
    <name evidence="1" type="ORF">J2Z83_001683</name>
</gene>
<dbReference type="EMBL" id="JAGGKX010000007">
    <property type="protein sequence ID" value="MBP1969576.1"/>
    <property type="molecule type" value="Genomic_DNA"/>
</dbReference>
<proteinExistence type="predicted"/>
<evidence type="ECO:0008006" key="3">
    <source>
        <dbReference type="Google" id="ProtNLM"/>
    </source>
</evidence>
<comment type="caution">
    <text evidence="1">The sequence shown here is derived from an EMBL/GenBank/DDBJ whole genome shotgun (WGS) entry which is preliminary data.</text>
</comment>
<name>A0ABS4IGY9_9BACI</name>
<accession>A0ABS4IGY9</accession>
<dbReference type="InterPro" id="IPR019658">
    <property type="entry name" value="DUF2515"/>
</dbReference>
<organism evidence="1 2">
    <name type="scientific">Virgibacillus natechei</name>
    <dbReference type="NCBI Taxonomy" id="1216297"/>
    <lineage>
        <taxon>Bacteria</taxon>
        <taxon>Bacillati</taxon>
        <taxon>Bacillota</taxon>
        <taxon>Bacilli</taxon>
        <taxon>Bacillales</taxon>
        <taxon>Bacillaceae</taxon>
        <taxon>Virgibacillus</taxon>
    </lineage>
</organism>
<protein>
    <recommendedName>
        <fullName evidence="3">DUF2515 domain-containing protein</fullName>
    </recommendedName>
</protein>
<evidence type="ECO:0000313" key="2">
    <source>
        <dbReference type="Proteomes" id="UP001519345"/>
    </source>
</evidence>